<dbReference type="Pfam" id="PF04536">
    <property type="entry name" value="TPM_phosphatase"/>
    <property type="match status" value="1"/>
</dbReference>
<evidence type="ECO:0000313" key="2">
    <source>
        <dbReference type="EMBL" id="ARU03696.1"/>
    </source>
</evidence>
<dbReference type="InterPro" id="IPR007621">
    <property type="entry name" value="TPM_dom"/>
</dbReference>
<sequence length="177" mass="19692">MTAAPSSNPHGRVARLLRHRWHDQAHVHRLFPPEALQRITQAVAASEQSHTAQLRICIEASLPTSYVWRRLTARDRALTLFGKFRLWDTDQRNGVLLYVLLVEHAIEIVADRGVVAHLSQDELDGVAQGLTRAFRAGQFEQGMADAIAGLTQLLRQAFPRVAGGSLHNELDDAPLVL</sequence>
<accession>A0A1Y0EJD5</accession>
<evidence type="ECO:0000313" key="3">
    <source>
        <dbReference type="Proteomes" id="UP000196138"/>
    </source>
</evidence>
<feature type="domain" description="TPM" evidence="1">
    <location>
        <begin position="30"/>
        <end position="152"/>
    </location>
</feature>
<dbReference type="AlphaFoldDB" id="A0A1Y0EJD5"/>
<dbReference type="Gene3D" id="3.10.310.50">
    <property type="match status" value="1"/>
</dbReference>
<name>A0A1Y0EJD5_9BURK</name>
<dbReference type="EMBL" id="CP021455">
    <property type="protein sequence ID" value="ARU03696.1"/>
    <property type="molecule type" value="Genomic_DNA"/>
</dbReference>
<dbReference type="RefSeq" id="WP_087276797.1">
    <property type="nucleotide sequence ID" value="NZ_CP021455.1"/>
</dbReference>
<protein>
    <recommendedName>
        <fullName evidence="1">TPM domain-containing protein</fullName>
    </recommendedName>
</protein>
<evidence type="ECO:0000259" key="1">
    <source>
        <dbReference type="Pfam" id="PF04536"/>
    </source>
</evidence>
<dbReference type="KEGG" id="cser:CCO03_02435"/>
<organism evidence="2 3">
    <name type="scientific">Comamonas serinivorans</name>
    <dbReference type="NCBI Taxonomy" id="1082851"/>
    <lineage>
        <taxon>Bacteria</taxon>
        <taxon>Pseudomonadati</taxon>
        <taxon>Pseudomonadota</taxon>
        <taxon>Betaproteobacteria</taxon>
        <taxon>Burkholderiales</taxon>
        <taxon>Comamonadaceae</taxon>
        <taxon>Comamonas</taxon>
    </lineage>
</organism>
<dbReference type="PANTHER" id="PTHR30373">
    <property type="entry name" value="UPF0603 PROTEIN YGCG"/>
    <property type="match status" value="1"/>
</dbReference>
<dbReference type="PANTHER" id="PTHR30373:SF8">
    <property type="entry name" value="BLL7265 PROTEIN"/>
    <property type="match status" value="1"/>
</dbReference>
<reference evidence="2 3" key="1">
    <citation type="submission" date="2017-05" db="EMBL/GenBank/DDBJ databases">
        <authorList>
            <person name="Song R."/>
            <person name="Chenine A.L."/>
            <person name="Ruprecht R.M."/>
        </authorList>
    </citation>
    <scope>NUCLEOTIDE SEQUENCE [LARGE SCALE GENOMIC DNA]</scope>
    <source>
        <strain evidence="2 3">DSM 26136</strain>
    </source>
</reference>
<gene>
    <name evidence="2" type="ORF">CCO03_02435</name>
</gene>
<dbReference type="Proteomes" id="UP000196138">
    <property type="component" value="Chromosome"/>
</dbReference>
<dbReference type="OrthoDB" id="5683663at2"/>
<keyword evidence="3" id="KW-1185">Reference proteome</keyword>
<proteinExistence type="predicted"/>